<keyword evidence="9 10" id="KW-0030">Aminoacyl-tRNA synthetase</keyword>
<feature type="short sequence motif" description="'HIGH' region" evidence="10">
    <location>
        <begin position="9"/>
        <end position="19"/>
    </location>
</feature>
<dbReference type="CDD" id="cd00808">
    <property type="entry name" value="GluRS_core"/>
    <property type="match status" value="1"/>
</dbReference>
<comment type="catalytic activity">
    <reaction evidence="10">
        <text>tRNA(Glu) + L-glutamate + ATP = L-glutamyl-tRNA(Glu) + AMP + diphosphate</text>
        <dbReference type="Rhea" id="RHEA:23540"/>
        <dbReference type="Rhea" id="RHEA-COMP:9663"/>
        <dbReference type="Rhea" id="RHEA-COMP:9680"/>
        <dbReference type="ChEBI" id="CHEBI:29985"/>
        <dbReference type="ChEBI" id="CHEBI:30616"/>
        <dbReference type="ChEBI" id="CHEBI:33019"/>
        <dbReference type="ChEBI" id="CHEBI:78442"/>
        <dbReference type="ChEBI" id="CHEBI:78520"/>
        <dbReference type="ChEBI" id="CHEBI:456215"/>
        <dbReference type="EC" id="6.1.1.17"/>
    </reaction>
</comment>
<protein>
    <recommendedName>
        <fullName evidence="10">Glutamate--tRNA ligase</fullName>
        <ecNumber evidence="10">6.1.1.17</ecNumber>
    </recommendedName>
    <alternativeName>
        <fullName evidence="10">Glutamyl-tRNA synthetase</fullName>
        <shortName evidence="10">GluRS</shortName>
    </alternativeName>
</protein>
<dbReference type="InterPro" id="IPR033910">
    <property type="entry name" value="GluRS_core"/>
</dbReference>
<evidence type="ECO:0000256" key="2">
    <source>
        <dbReference type="ARBA" id="ARBA00007894"/>
    </source>
</evidence>
<dbReference type="InterPro" id="IPR049940">
    <property type="entry name" value="GluQ/Sye"/>
</dbReference>
<organism evidence="13 14">
    <name type="scientific">Buchnera aphidicola</name>
    <name type="common">Cinara pseudotaxifoliae</name>
    <dbReference type="NCBI Taxonomy" id="655384"/>
    <lineage>
        <taxon>Bacteria</taxon>
        <taxon>Pseudomonadati</taxon>
        <taxon>Pseudomonadota</taxon>
        <taxon>Gammaproteobacteria</taxon>
        <taxon>Enterobacterales</taxon>
        <taxon>Erwiniaceae</taxon>
        <taxon>Buchnera</taxon>
    </lineage>
</organism>
<dbReference type="EMBL" id="LR217732">
    <property type="protein sequence ID" value="VFP85612.1"/>
    <property type="molecule type" value="Genomic_DNA"/>
</dbReference>
<dbReference type="InterPro" id="IPR001412">
    <property type="entry name" value="aa-tRNA-synth_I_CS"/>
</dbReference>
<dbReference type="OrthoDB" id="9807503at2"/>
<dbReference type="STRING" id="655384.GCA_900128595_00044"/>
<evidence type="ECO:0000256" key="5">
    <source>
        <dbReference type="ARBA" id="ARBA00022598"/>
    </source>
</evidence>
<sequence length="471" mass="55236">MKIKTRFSPSPTGLLHIGGVRTALYAWLFARQHNGSFVLRIEDTDIKRVNDNFVSDILNSLKYLGLLWDEGPIYQSHRLKIYQDIILFMLKKGLAYKCYCSQKRLDTLRKIQILNKQKPKYDQKCLNNNHIFKKSNIPFVVRFRNPTEGIVRFTDMIRGDICISNCELDDLIIQRSNGMPTYNFCVVIDDWKMNITHVIRGEDHINNTPRQINLLNALNAPIPIYAHASMILDSNGTKLSKRNTPISIASYINEGFIPEAILNYVLRLGWSYQNQEIFSITDMKHYFNLKNVSQSPSIVNDKKLLWLNHYYLSSLPIETIYAYLSVYMKNKKIFLDKKIDIRGLLKEFLKHHNTLKEFISSYVYFYKDVNLLKIDDINLYCSEINIKILQFLYKNFFLLTDWNKSSILFLIQKSVLKFNVCFKDVATLIRIGISGRVHTPNVSSIVFYLGKNTFLLRIYNLIKYIQFNIYN</sequence>
<dbReference type="Pfam" id="PF19269">
    <property type="entry name" value="Anticodon_2"/>
    <property type="match status" value="1"/>
</dbReference>
<evidence type="ECO:0000256" key="10">
    <source>
        <dbReference type="HAMAP-Rule" id="MF_00022"/>
    </source>
</evidence>
<feature type="binding site" evidence="10">
    <location>
        <position position="241"/>
    </location>
    <ligand>
        <name>ATP</name>
        <dbReference type="ChEBI" id="CHEBI:30616"/>
    </ligand>
</feature>
<keyword evidence="7 10" id="KW-0067">ATP-binding</keyword>
<dbReference type="PANTHER" id="PTHR43311:SF2">
    <property type="entry name" value="GLUTAMATE--TRNA LIGASE, MITOCHONDRIAL-RELATED"/>
    <property type="match status" value="1"/>
</dbReference>
<dbReference type="GO" id="GO:0005524">
    <property type="term" value="F:ATP binding"/>
    <property type="evidence" value="ECO:0007669"/>
    <property type="project" value="UniProtKB-UniRule"/>
</dbReference>
<dbReference type="NCBIfam" id="TIGR00464">
    <property type="entry name" value="gltX_bact"/>
    <property type="match status" value="1"/>
</dbReference>
<comment type="subcellular location">
    <subcellularLocation>
        <location evidence="1 10">Cytoplasm</location>
    </subcellularLocation>
</comment>
<evidence type="ECO:0000313" key="13">
    <source>
        <dbReference type="EMBL" id="VFP85612.1"/>
    </source>
</evidence>
<dbReference type="FunFam" id="3.40.50.620:FF:000007">
    <property type="entry name" value="Glutamate--tRNA ligase"/>
    <property type="match status" value="1"/>
</dbReference>
<dbReference type="InterPro" id="IPR014729">
    <property type="entry name" value="Rossmann-like_a/b/a_fold"/>
</dbReference>
<proteinExistence type="inferred from homology"/>
<dbReference type="SUPFAM" id="SSF52374">
    <property type="entry name" value="Nucleotidylyl transferase"/>
    <property type="match status" value="1"/>
</dbReference>
<feature type="domain" description="Aminoacyl-tRNA synthetase class I anticodon-binding" evidence="12">
    <location>
        <begin position="340"/>
        <end position="460"/>
    </location>
</feature>
<evidence type="ECO:0000259" key="12">
    <source>
        <dbReference type="Pfam" id="PF19269"/>
    </source>
</evidence>
<evidence type="ECO:0000256" key="9">
    <source>
        <dbReference type="ARBA" id="ARBA00023146"/>
    </source>
</evidence>
<dbReference type="RefSeq" id="WP_075474479.1">
    <property type="nucleotide sequence ID" value="NZ_LR217732.1"/>
</dbReference>
<reference evidence="13 14" key="1">
    <citation type="submission" date="2019-02" db="EMBL/GenBank/DDBJ databases">
        <authorList>
            <person name="Manzano-Marin A."/>
            <person name="Manzano-Marin A."/>
        </authorList>
    </citation>
    <scope>NUCLEOTIDE SEQUENCE [LARGE SCALE GENOMIC DNA]</scope>
    <source>
        <strain evidence="13 14">BuCipseudotaxifoliae</strain>
    </source>
</reference>
<keyword evidence="6 10" id="KW-0547">Nucleotide-binding</keyword>
<keyword evidence="8 10" id="KW-0648">Protein biosynthesis</keyword>
<comment type="caution">
    <text evidence="10">Lacks conserved residue(s) required for the propagation of feature annotation.</text>
</comment>
<dbReference type="PRINTS" id="PR00987">
    <property type="entry name" value="TRNASYNTHGLU"/>
</dbReference>
<comment type="subunit">
    <text evidence="3 10">Monomer.</text>
</comment>
<accession>A0A451DG60</accession>
<evidence type="ECO:0000256" key="3">
    <source>
        <dbReference type="ARBA" id="ARBA00011245"/>
    </source>
</evidence>
<evidence type="ECO:0000256" key="4">
    <source>
        <dbReference type="ARBA" id="ARBA00022490"/>
    </source>
</evidence>
<dbReference type="InterPro" id="IPR020751">
    <property type="entry name" value="aa-tRNA-synth_I_codon-bd_sub2"/>
</dbReference>
<keyword evidence="4 10" id="KW-0963">Cytoplasm</keyword>
<dbReference type="AlphaFoldDB" id="A0A451DG60"/>
<feature type="domain" description="Glutamyl/glutaminyl-tRNA synthetase class Ib catalytic" evidence="11">
    <location>
        <begin position="2"/>
        <end position="306"/>
    </location>
</feature>
<gene>
    <name evidence="10 13" type="primary">gltX</name>
    <name evidence="13" type="ORF">BUCIPSTX3056_043</name>
</gene>
<keyword evidence="5 10" id="KW-0436">Ligase</keyword>
<feature type="short sequence motif" description="'KMSKS' region" evidence="10">
    <location>
        <begin position="238"/>
        <end position="242"/>
    </location>
</feature>
<dbReference type="GO" id="GO:0008270">
    <property type="term" value="F:zinc ion binding"/>
    <property type="evidence" value="ECO:0007669"/>
    <property type="project" value="InterPro"/>
</dbReference>
<dbReference type="GO" id="GO:0006424">
    <property type="term" value="P:glutamyl-tRNA aminoacylation"/>
    <property type="evidence" value="ECO:0007669"/>
    <property type="project" value="UniProtKB-UniRule"/>
</dbReference>
<evidence type="ECO:0000259" key="11">
    <source>
        <dbReference type="Pfam" id="PF00749"/>
    </source>
</evidence>
<dbReference type="GO" id="GO:0000049">
    <property type="term" value="F:tRNA binding"/>
    <property type="evidence" value="ECO:0007669"/>
    <property type="project" value="InterPro"/>
</dbReference>
<dbReference type="GO" id="GO:0005829">
    <property type="term" value="C:cytosol"/>
    <property type="evidence" value="ECO:0007669"/>
    <property type="project" value="TreeGrafter"/>
</dbReference>
<dbReference type="GO" id="GO:0004818">
    <property type="term" value="F:glutamate-tRNA ligase activity"/>
    <property type="evidence" value="ECO:0007669"/>
    <property type="project" value="UniProtKB-UniRule"/>
</dbReference>
<dbReference type="Gene3D" id="1.10.10.350">
    <property type="match status" value="1"/>
</dbReference>
<dbReference type="SUPFAM" id="SSF48163">
    <property type="entry name" value="An anticodon-binding domain of class I aminoacyl-tRNA synthetases"/>
    <property type="match status" value="1"/>
</dbReference>
<dbReference type="InterPro" id="IPR045462">
    <property type="entry name" value="aa-tRNA-synth_I_cd-bd"/>
</dbReference>
<dbReference type="InterPro" id="IPR008925">
    <property type="entry name" value="aa_tRNA-synth_I_cd-bd_sf"/>
</dbReference>
<dbReference type="Gene3D" id="3.40.50.620">
    <property type="entry name" value="HUPs"/>
    <property type="match status" value="1"/>
</dbReference>
<dbReference type="Proteomes" id="UP000294449">
    <property type="component" value="Chromosome"/>
</dbReference>
<evidence type="ECO:0000256" key="8">
    <source>
        <dbReference type="ARBA" id="ARBA00022917"/>
    </source>
</evidence>
<dbReference type="EC" id="6.1.1.17" evidence="10"/>
<dbReference type="InterPro" id="IPR020058">
    <property type="entry name" value="Glu/Gln-tRNA-synth_Ib_cat-dom"/>
</dbReference>
<comment type="similarity">
    <text evidence="2 10">Belongs to the class-I aminoacyl-tRNA synthetase family. Glutamate--tRNA ligase type 1 subfamily.</text>
</comment>
<dbReference type="InterPro" id="IPR000924">
    <property type="entry name" value="Glu/Gln-tRNA-synth"/>
</dbReference>
<name>A0A451DG60_9GAMM</name>
<evidence type="ECO:0000256" key="6">
    <source>
        <dbReference type="ARBA" id="ARBA00022741"/>
    </source>
</evidence>
<evidence type="ECO:0000313" key="14">
    <source>
        <dbReference type="Proteomes" id="UP000294449"/>
    </source>
</evidence>
<dbReference type="HAMAP" id="MF_00022">
    <property type="entry name" value="Glu_tRNA_synth_type1"/>
    <property type="match status" value="1"/>
</dbReference>
<dbReference type="PANTHER" id="PTHR43311">
    <property type="entry name" value="GLUTAMATE--TRNA LIGASE"/>
    <property type="match status" value="1"/>
</dbReference>
<dbReference type="InterPro" id="IPR004527">
    <property type="entry name" value="Glu-tRNA-ligase_bac/mito"/>
</dbReference>
<dbReference type="Pfam" id="PF00749">
    <property type="entry name" value="tRNA-synt_1c"/>
    <property type="match status" value="1"/>
</dbReference>
<comment type="function">
    <text evidence="10">Catalyzes the attachment of glutamate to tRNA(Glu) in a two-step reaction: glutamate is first activated by ATP to form Glu-AMP and then transferred to the acceptor end of tRNA(Glu).</text>
</comment>
<dbReference type="PROSITE" id="PS00178">
    <property type="entry name" value="AA_TRNA_LIGASE_I"/>
    <property type="match status" value="1"/>
</dbReference>
<evidence type="ECO:0000256" key="7">
    <source>
        <dbReference type="ARBA" id="ARBA00022840"/>
    </source>
</evidence>
<evidence type="ECO:0000256" key="1">
    <source>
        <dbReference type="ARBA" id="ARBA00004496"/>
    </source>
</evidence>